<evidence type="ECO:0000256" key="4">
    <source>
        <dbReference type="ARBA" id="ARBA00023163"/>
    </source>
</evidence>
<feature type="compositionally biased region" description="Basic and acidic residues" evidence="6">
    <location>
        <begin position="30"/>
        <end position="40"/>
    </location>
</feature>
<reference evidence="8 9" key="1">
    <citation type="journal article" date="2017" name="G3 (Bethesda)">
        <title>First Draft Genome Sequence of the Pathogenic Fungus Lomentospora prolificans (Formerly Scedosporium prolificans).</title>
        <authorList>
            <person name="Luo R."/>
            <person name="Zimin A."/>
            <person name="Workman R."/>
            <person name="Fan Y."/>
            <person name="Pertea G."/>
            <person name="Grossman N."/>
            <person name="Wear M.P."/>
            <person name="Jia B."/>
            <person name="Miller H."/>
            <person name="Casadevall A."/>
            <person name="Timp W."/>
            <person name="Zhang S.X."/>
            <person name="Salzberg S.L."/>
        </authorList>
    </citation>
    <scope>NUCLEOTIDE SEQUENCE [LARGE SCALE GENOMIC DNA]</scope>
    <source>
        <strain evidence="8 9">JHH-5317</strain>
    </source>
</reference>
<dbReference type="Pfam" id="PF00172">
    <property type="entry name" value="Zn_clus"/>
    <property type="match status" value="1"/>
</dbReference>
<evidence type="ECO:0000313" key="8">
    <source>
        <dbReference type="EMBL" id="PKS05061.1"/>
    </source>
</evidence>
<feature type="region of interest" description="Disordered" evidence="6">
    <location>
        <begin position="720"/>
        <end position="757"/>
    </location>
</feature>
<dbReference type="GO" id="GO:0008270">
    <property type="term" value="F:zinc ion binding"/>
    <property type="evidence" value="ECO:0007669"/>
    <property type="project" value="InterPro"/>
</dbReference>
<keyword evidence="4" id="KW-0804">Transcription</keyword>
<evidence type="ECO:0000256" key="3">
    <source>
        <dbReference type="ARBA" id="ARBA00023125"/>
    </source>
</evidence>
<dbReference type="EMBL" id="NLAX01001623">
    <property type="protein sequence ID" value="PKS05061.1"/>
    <property type="molecule type" value="Genomic_DNA"/>
</dbReference>
<dbReference type="PROSITE" id="PS00463">
    <property type="entry name" value="ZN2_CY6_FUNGAL_1"/>
    <property type="match status" value="1"/>
</dbReference>
<feature type="compositionally biased region" description="Polar residues" evidence="6">
    <location>
        <begin position="8"/>
        <end position="29"/>
    </location>
</feature>
<dbReference type="VEuPathDB" id="FungiDB:jhhlp_008428"/>
<dbReference type="InParanoid" id="A0A2N3MY04"/>
<evidence type="ECO:0000256" key="1">
    <source>
        <dbReference type="ARBA" id="ARBA00022723"/>
    </source>
</evidence>
<sequence length="789" mass="86665">MQAYPTPVTESVDSSNPFYPRDNLQNSHQMDPEGHPKPDRPPSPPREQAQPVPDMEPHNIRELQIAAQLGRDLAGAASLMQNAGNEIAMDHVPDQTLRNILPHPAPETESQHQQLHEAQQDAASQVQHYVSEPQHHPDQMALAMPMSLDHHASTHFGSAEPPPRKRSKVSRACDECRRKKVKCDAQTDTGNAACSSCRRANLQCLFSRIPQKRGPSKGYIKELADRIGSIEQLVQGPGEDRGTKRSFSAMSAGSATATPAPSRALLWGSEPRNTQPGSGPVPDHYQAPYSPSDLLPQSEPEGTPLARASATVQARDISSAGSGLEPRPNIPAETYNGLVIVYGELYISAIHPYLPFLAESKEQLESQLAECPLPLQDAFTESLTVTVRSFSSSPAQATPVDVGRAYQKLVDWELLSSTAPTIQRHITDLVYIQTLILMVIEADNRPPNAGGPPKEAVIGRAISGALARRFNRYRYKPPSDLVSAPDVEETIYLKTWWVLVVLDRWHAISTGSSVMIHKRDMISPPGLKKLLGEGFYFLLRFTRILGPASTICSNLQDPPVFPTANEQELSTLLHTWLEEDREELPDYVDPARFPVVHLAYWHCRLLAYLVDTEASATALLSTCEKALGLLVKSYELTSPFNHHLAILTTLCLLELTAVGDRREEALSLLRDFRDMRIAPSAWNSAVKATVEEKLALLALAPQESASVEKTARESLQRLADVATARSGTSPNDPAPRDGERAETEGRTGGDVTGGVGSLEAPTRPYRYLGFNPAPILRVGYLSIMREMHP</sequence>
<organism evidence="8 9">
    <name type="scientific">Lomentospora prolificans</name>
    <dbReference type="NCBI Taxonomy" id="41688"/>
    <lineage>
        <taxon>Eukaryota</taxon>
        <taxon>Fungi</taxon>
        <taxon>Dikarya</taxon>
        <taxon>Ascomycota</taxon>
        <taxon>Pezizomycotina</taxon>
        <taxon>Sordariomycetes</taxon>
        <taxon>Hypocreomycetidae</taxon>
        <taxon>Microascales</taxon>
        <taxon>Microascaceae</taxon>
        <taxon>Lomentospora</taxon>
    </lineage>
</organism>
<feature type="domain" description="Zn(2)-C6 fungal-type" evidence="7">
    <location>
        <begin position="172"/>
        <end position="206"/>
    </location>
</feature>
<keyword evidence="9" id="KW-1185">Reference proteome</keyword>
<dbReference type="InterPro" id="IPR001138">
    <property type="entry name" value="Zn2Cys6_DnaBD"/>
</dbReference>
<dbReference type="PANTHER" id="PTHR31668">
    <property type="entry name" value="GLUCOSE TRANSPORT TRANSCRIPTION REGULATOR RGT1-RELATED-RELATED"/>
    <property type="match status" value="1"/>
</dbReference>
<keyword evidence="2" id="KW-0805">Transcription regulation</keyword>
<dbReference type="Gene3D" id="4.10.240.10">
    <property type="entry name" value="Zn(2)-C6 fungal-type DNA-binding domain"/>
    <property type="match status" value="1"/>
</dbReference>
<dbReference type="GO" id="GO:0000981">
    <property type="term" value="F:DNA-binding transcription factor activity, RNA polymerase II-specific"/>
    <property type="evidence" value="ECO:0007669"/>
    <property type="project" value="InterPro"/>
</dbReference>
<evidence type="ECO:0000256" key="2">
    <source>
        <dbReference type="ARBA" id="ARBA00023015"/>
    </source>
</evidence>
<dbReference type="AlphaFoldDB" id="A0A2N3MY04"/>
<name>A0A2N3MY04_9PEZI</name>
<dbReference type="SUPFAM" id="SSF57701">
    <property type="entry name" value="Zn2/Cys6 DNA-binding domain"/>
    <property type="match status" value="1"/>
</dbReference>
<feature type="region of interest" description="Disordered" evidence="6">
    <location>
        <begin position="235"/>
        <end position="309"/>
    </location>
</feature>
<dbReference type="OrthoDB" id="5426978at2759"/>
<evidence type="ECO:0000256" key="6">
    <source>
        <dbReference type="SAM" id="MobiDB-lite"/>
    </source>
</evidence>
<dbReference type="Proteomes" id="UP000233524">
    <property type="component" value="Unassembled WGS sequence"/>
</dbReference>
<gene>
    <name evidence="8" type="ORF">jhhlp_008428</name>
</gene>
<feature type="compositionally biased region" description="Low complexity" evidence="6">
    <location>
        <begin position="246"/>
        <end position="264"/>
    </location>
</feature>
<feature type="region of interest" description="Disordered" evidence="6">
    <location>
        <begin position="98"/>
        <end position="128"/>
    </location>
</feature>
<dbReference type="PANTHER" id="PTHR31668:SF26">
    <property type="entry name" value="GLUCOSE TRANSPORT TRANSCRIPTION REGULATOR RGT1-RELATED"/>
    <property type="match status" value="1"/>
</dbReference>
<feature type="compositionally biased region" description="Basic and acidic residues" evidence="6">
    <location>
        <begin position="734"/>
        <end position="747"/>
    </location>
</feature>
<protein>
    <recommendedName>
        <fullName evidence="7">Zn(2)-C6 fungal-type domain-containing protein</fullName>
    </recommendedName>
</protein>
<dbReference type="SMART" id="SM00066">
    <property type="entry name" value="GAL4"/>
    <property type="match status" value="1"/>
</dbReference>
<dbReference type="InterPro" id="IPR050797">
    <property type="entry name" value="Carb_Metab_Trans_Reg"/>
</dbReference>
<dbReference type="InterPro" id="IPR036864">
    <property type="entry name" value="Zn2-C6_fun-type_DNA-bd_sf"/>
</dbReference>
<accession>A0A2N3MY04</accession>
<dbReference type="STRING" id="41688.A0A2N3MY04"/>
<keyword evidence="1" id="KW-0479">Metal-binding</keyword>
<keyword evidence="3" id="KW-0238">DNA-binding</keyword>
<comment type="caution">
    <text evidence="8">The sequence shown here is derived from an EMBL/GenBank/DDBJ whole genome shotgun (WGS) entry which is preliminary data.</text>
</comment>
<evidence type="ECO:0000259" key="7">
    <source>
        <dbReference type="PROSITE" id="PS50048"/>
    </source>
</evidence>
<evidence type="ECO:0000256" key="5">
    <source>
        <dbReference type="ARBA" id="ARBA00023242"/>
    </source>
</evidence>
<feature type="region of interest" description="Disordered" evidence="6">
    <location>
        <begin position="1"/>
        <end position="54"/>
    </location>
</feature>
<dbReference type="CDD" id="cd00067">
    <property type="entry name" value="GAL4"/>
    <property type="match status" value="1"/>
</dbReference>
<evidence type="ECO:0000313" key="9">
    <source>
        <dbReference type="Proteomes" id="UP000233524"/>
    </source>
</evidence>
<feature type="region of interest" description="Disordered" evidence="6">
    <location>
        <begin position="152"/>
        <end position="173"/>
    </location>
</feature>
<keyword evidence="5" id="KW-0539">Nucleus</keyword>
<dbReference type="GO" id="GO:0003677">
    <property type="term" value="F:DNA binding"/>
    <property type="evidence" value="ECO:0007669"/>
    <property type="project" value="UniProtKB-KW"/>
</dbReference>
<dbReference type="PROSITE" id="PS50048">
    <property type="entry name" value="ZN2_CY6_FUNGAL_2"/>
    <property type="match status" value="1"/>
</dbReference>
<dbReference type="CDD" id="cd12148">
    <property type="entry name" value="fungal_TF_MHR"/>
    <property type="match status" value="1"/>
</dbReference>
<proteinExistence type="predicted"/>